<gene>
    <name evidence="1" type="ORF">BDN72DRAFT_841321</name>
</gene>
<dbReference type="Proteomes" id="UP000308600">
    <property type="component" value="Unassembled WGS sequence"/>
</dbReference>
<organism evidence="1 2">
    <name type="scientific">Pluteus cervinus</name>
    <dbReference type="NCBI Taxonomy" id="181527"/>
    <lineage>
        <taxon>Eukaryota</taxon>
        <taxon>Fungi</taxon>
        <taxon>Dikarya</taxon>
        <taxon>Basidiomycota</taxon>
        <taxon>Agaricomycotina</taxon>
        <taxon>Agaricomycetes</taxon>
        <taxon>Agaricomycetidae</taxon>
        <taxon>Agaricales</taxon>
        <taxon>Pluteineae</taxon>
        <taxon>Pluteaceae</taxon>
        <taxon>Pluteus</taxon>
    </lineage>
</organism>
<evidence type="ECO:0000313" key="1">
    <source>
        <dbReference type="EMBL" id="TFK68843.1"/>
    </source>
</evidence>
<dbReference type="EMBL" id="ML208343">
    <property type="protein sequence ID" value="TFK68843.1"/>
    <property type="molecule type" value="Genomic_DNA"/>
</dbReference>
<keyword evidence="2" id="KW-1185">Reference proteome</keyword>
<sequence length="667" mass="76763">MTPKLKRSHGHPIHGVPDEVLAEIFLQVPVSRWTTYWDSSSLATLSDYYRQPPRPCCFKRSPLVFAHVCHRWRAIVFTTPKLWSYFPIVDMGEDNNPFLKTFLKYSKRTPLSIYGLGHYGAGRRTADALMQKAEQWEEITFYNCNHFLDLGELRGRLRSLRVARLLDDYGHDPMFPHDLFADAPVLEELTLVTSDYRQPLTQLPPTVRKYHGNYRGARDALTLLERNPQLVFCRLDAEDPRTTHPDQWDPAGQYHEVTMPNLKTLQLVGCEPGFEDDVFMNYIILPQLENLTLHITGQVRPYRYPDLISMVQRSGCSLRKLSLTVKENTYPSTEILSTLFKATPDLEEFSLYSQSVSLSDNEVLAILKDHTLVPKLTTLTIDSFDHWVPDGKKALDPHLIKEVVRARARAVNEYGQLEGPSPKGQLRSLNYLSLKRSNIDEDIQATFAGWSTKQDSDYEPLLAHCQQLKKVFMRPAHERDRNHLASIVESMSYVIQNHRDLNVAAVLSSGIHLVLLKLILRGSSPGFEIIPRFESAWITKITPVVEYWKSQTKEYLKTPRWLAYGHRFYWVGGDRLEKSNDVYEDFWNLADPSGHPARRSYRSLPRHLFNPHTLALSVPDWERIGLLNCPLKHTWPKSGGPSVSKKLNYAKHLPCKFWYLCAVVVAS</sequence>
<proteinExistence type="predicted"/>
<protein>
    <submittedName>
        <fullName evidence="1">Uncharacterized protein</fullName>
    </submittedName>
</protein>
<reference evidence="1 2" key="1">
    <citation type="journal article" date="2019" name="Nat. Ecol. Evol.">
        <title>Megaphylogeny resolves global patterns of mushroom evolution.</title>
        <authorList>
            <person name="Varga T."/>
            <person name="Krizsan K."/>
            <person name="Foldi C."/>
            <person name="Dima B."/>
            <person name="Sanchez-Garcia M."/>
            <person name="Sanchez-Ramirez S."/>
            <person name="Szollosi G.J."/>
            <person name="Szarkandi J.G."/>
            <person name="Papp V."/>
            <person name="Albert L."/>
            <person name="Andreopoulos W."/>
            <person name="Angelini C."/>
            <person name="Antonin V."/>
            <person name="Barry K.W."/>
            <person name="Bougher N.L."/>
            <person name="Buchanan P."/>
            <person name="Buyck B."/>
            <person name="Bense V."/>
            <person name="Catcheside P."/>
            <person name="Chovatia M."/>
            <person name="Cooper J."/>
            <person name="Damon W."/>
            <person name="Desjardin D."/>
            <person name="Finy P."/>
            <person name="Geml J."/>
            <person name="Haridas S."/>
            <person name="Hughes K."/>
            <person name="Justo A."/>
            <person name="Karasinski D."/>
            <person name="Kautmanova I."/>
            <person name="Kiss B."/>
            <person name="Kocsube S."/>
            <person name="Kotiranta H."/>
            <person name="LaButti K.M."/>
            <person name="Lechner B.E."/>
            <person name="Liimatainen K."/>
            <person name="Lipzen A."/>
            <person name="Lukacs Z."/>
            <person name="Mihaltcheva S."/>
            <person name="Morgado L.N."/>
            <person name="Niskanen T."/>
            <person name="Noordeloos M.E."/>
            <person name="Ohm R.A."/>
            <person name="Ortiz-Santana B."/>
            <person name="Ovrebo C."/>
            <person name="Racz N."/>
            <person name="Riley R."/>
            <person name="Savchenko A."/>
            <person name="Shiryaev A."/>
            <person name="Soop K."/>
            <person name="Spirin V."/>
            <person name="Szebenyi C."/>
            <person name="Tomsovsky M."/>
            <person name="Tulloss R.E."/>
            <person name="Uehling J."/>
            <person name="Grigoriev I.V."/>
            <person name="Vagvolgyi C."/>
            <person name="Papp T."/>
            <person name="Martin F.M."/>
            <person name="Miettinen O."/>
            <person name="Hibbett D.S."/>
            <person name="Nagy L.G."/>
        </authorList>
    </citation>
    <scope>NUCLEOTIDE SEQUENCE [LARGE SCALE GENOMIC DNA]</scope>
    <source>
        <strain evidence="1 2">NL-1719</strain>
    </source>
</reference>
<accession>A0ACD3ASA6</accession>
<evidence type="ECO:0000313" key="2">
    <source>
        <dbReference type="Proteomes" id="UP000308600"/>
    </source>
</evidence>
<name>A0ACD3ASA6_9AGAR</name>